<comment type="caution">
    <text evidence="2">The sequence shown here is derived from an EMBL/GenBank/DDBJ whole genome shotgun (WGS) entry which is preliminary data.</text>
</comment>
<dbReference type="Proteomes" id="UP000245202">
    <property type="component" value="Unassembled WGS sequence"/>
</dbReference>
<reference evidence="2 3" key="1">
    <citation type="submission" date="2017-08" db="EMBL/GenBank/DDBJ databases">
        <title>Substantial Increase in Enzyme Production by Combined Drug-Resistance Mutations in Paenibacillus agaridevorans.</title>
        <authorList>
            <person name="Tanaka Y."/>
            <person name="Funane K."/>
            <person name="Hosaka T."/>
            <person name="Shiwa Y."/>
            <person name="Fujita N."/>
            <person name="Miyazaki T."/>
            <person name="Yoshikawa H."/>
            <person name="Murakami K."/>
            <person name="Kasahara K."/>
            <person name="Inaoka T."/>
            <person name="Hiraga Y."/>
            <person name="Ochi K."/>
        </authorList>
    </citation>
    <scope>NUCLEOTIDE SEQUENCE [LARGE SCALE GENOMIC DNA]</scope>
    <source>
        <strain evidence="2 3">T-3040</strain>
    </source>
</reference>
<organism evidence="2 3">
    <name type="scientific">Paenibacillus agaridevorans</name>
    <dbReference type="NCBI Taxonomy" id="171404"/>
    <lineage>
        <taxon>Bacteria</taxon>
        <taxon>Bacillati</taxon>
        <taxon>Bacillota</taxon>
        <taxon>Bacilli</taxon>
        <taxon>Bacillales</taxon>
        <taxon>Paenibacillaceae</taxon>
        <taxon>Paenibacillus</taxon>
    </lineage>
</organism>
<feature type="region of interest" description="Disordered" evidence="1">
    <location>
        <begin position="88"/>
        <end position="155"/>
    </location>
</feature>
<feature type="compositionally biased region" description="Low complexity" evidence="1">
    <location>
        <begin position="125"/>
        <end position="155"/>
    </location>
</feature>
<protein>
    <submittedName>
        <fullName evidence="2">Putative dockerin type 1</fullName>
    </submittedName>
</protein>
<evidence type="ECO:0000313" key="3">
    <source>
        <dbReference type="Proteomes" id="UP000245202"/>
    </source>
</evidence>
<accession>A0A2R5EUM4</accession>
<dbReference type="EMBL" id="BDQX01000317">
    <property type="protein sequence ID" value="GBG10370.1"/>
    <property type="molecule type" value="Genomic_DNA"/>
</dbReference>
<evidence type="ECO:0000313" key="2">
    <source>
        <dbReference type="EMBL" id="GBG10370.1"/>
    </source>
</evidence>
<sequence length="155" mass="15608">MVQATSETSTQQSILMTFPQSLQGGTNVRLIDGDGNEIAAFAPEKTFQSVLFSSPDIKQGSTYVIYSGDTKIVEFEVTSSVTWVNESGITTGGGMGMGGPGGGMGGGGGQRPDRGQRPEGGMQGGQPPEGFEPPADGAAPPAGAEAPAAGSPQTQ</sequence>
<proteinExistence type="predicted"/>
<evidence type="ECO:0000256" key="1">
    <source>
        <dbReference type="SAM" id="MobiDB-lite"/>
    </source>
</evidence>
<name>A0A2R5EUM4_9BACL</name>
<gene>
    <name evidence="2" type="ORF">PAT3040_05100</name>
</gene>
<feature type="compositionally biased region" description="Gly residues" evidence="1">
    <location>
        <begin position="90"/>
        <end position="110"/>
    </location>
</feature>
<dbReference type="AlphaFoldDB" id="A0A2R5EUM4"/>
<keyword evidence="3" id="KW-1185">Reference proteome</keyword>